<sequence length="253" mass="26900">MATTPTIPTKDNFPKSLVYTLPPPASTPPPTNILILMHGLGDLHNAFTALGTQLSLPETAVLSIQAPNNLPIPEEAYHWGDDVIFDNSTGGLDSDAGFTKTRALLAEIVDDTLVKQCGWRTRGIFFFGYAQGGMAALDFVLSRPDVEFGGVVSVGADAPAKVVVEAGGEAGKCKTPVIVCAAEKGSVVTEAGEKRLEELFEDGKVVRWKGRKDDGMMQNREELLPIMGFYGRRLGSVAGVPEGALELIAGRVS</sequence>
<feature type="domain" description="Phospholipase/carboxylesterase/thioesterase" evidence="2">
    <location>
        <begin position="28"/>
        <end position="199"/>
    </location>
</feature>
<dbReference type="GO" id="GO:0052689">
    <property type="term" value="F:carboxylic ester hydrolase activity"/>
    <property type="evidence" value="ECO:0007669"/>
    <property type="project" value="TreeGrafter"/>
</dbReference>
<protein>
    <submittedName>
        <fullName evidence="3">Phospholipase/Carboxylesterase superfamily protein</fullName>
    </submittedName>
</protein>
<dbReference type="InterPro" id="IPR050565">
    <property type="entry name" value="LYPA1-2/EST-like"/>
</dbReference>
<evidence type="ECO:0000313" key="3">
    <source>
        <dbReference type="EMBL" id="RPB01806.1"/>
    </source>
</evidence>
<dbReference type="Proteomes" id="UP000276215">
    <property type="component" value="Unassembled WGS sequence"/>
</dbReference>
<gene>
    <name evidence="3" type="ORF">L873DRAFT_1834523</name>
</gene>
<dbReference type="SUPFAM" id="SSF53474">
    <property type="entry name" value="alpha/beta-Hydrolases"/>
    <property type="match status" value="1"/>
</dbReference>
<reference evidence="3 4" key="1">
    <citation type="journal article" date="2018" name="Nat. Ecol. Evol.">
        <title>Pezizomycetes genomes reveal the molecular basis of ectomycorrhizal truffle lifestyle.</title>
        <authorList>
            <person name="Murat C."/>
            <person name="Payen T."/>
            <person name="Noel B."/>
            <person name="Kuo A."/>
            <person name="Morin E."/>
            <person name="Chen J."/>
            <person name="Kohler A."/>
            <person name="Krizsan K."/>
            <person name="Balestrini R."/>
            <person name="Da Silva C."/>
            <person name="Montanini B."/>
            <person name="Hainaut M."/>
            <person name="Levati E."/>
            <person name="Barry K.W."/>
            <person name="Belfiori B."/>
            <person name="Cichocki N."/>
            <person name="Clum A."/>
            <person name="Dockter R.B."/>
            <person name="Fauchery L."/>
            <person name="Guy J."/>
            <person name="Iotti M."/>
            <person name="Le Tacon F."/>
            <person name="Lindquist E.A."/>
            <person name="Lipzen A."/>
            <person name="Malagnac F."/>
            <person name="Mello A."/>
            <person name="Molinier V."/>
            <person name="Miyauchi S."/>
            <person name="Poulain J."/>
            <person name="Riccioni C."/>
            <person name="Rubini A."/>
            <person name="Sitrit Y."/>
            <person name="Splivallo R."/>
            <person name="Traeger S."/>
            <person name="Wang M."/>
            <person name="Zifcakova L."/>
            <person name="Wipf D."/>
            <person name="Zambonelli A."/>
            <person name="Paolocci F."/>
            <person name="Nowrousian M."/>
            <person name="Ottonello S."/>
            <person name="Baldrian P."/>
            <person name="Spatafora J.W."/>
            <person name="Henrissat B."/>
            <person name="Nagy L.G."/>
            <person name="Aury J.M."/>
            <person name="Wincker P."/>
            <person name="Grigoriev I.V."/>
            <person name="Bonfante P."/>
            <person name="Martin F.M."/>
        </authorList>
    </citation>
    <scope>NUCLEOTIDE SEQUENCE [LARGE SCALE GENOMIC DNA]</scope>
    <source>
        <strain evidence="3 4">120613-1</strain>
    </source>
</reference>
<dbReference type="GO" id="GO:0005737">
    <property type="term" value="C:cytoplasm"/>
    <property type="evidence" value="ECO:0007669"/>
    <property type="project" value="TreeGrafter"/>
</dbReference>
<dbReference type="InterPro" id="IPR003140">
    <property type="entry name" value="PLipase/COase/thioEstase"/>
</dbReference>
<dbReference type="InterPro" id="IPR029058">
    <property type="entry name" value="AB_hydrolase_fold"/>
</dbReference>
<dbReference type="EMBL" id="ML120371">
    <property type="protein sequence ID" value="RPB01806.1"/>
    <property type="molecule type" value="Genomic_DNA"/>
</dbReference>
<dbReference type="STRING" id="1336337.A0A3N4JTY9"/>
<evidence type="ECO:0000313" key="4">
    <source>
        <dbReference type="Proteomes" id="UP000276215"/>
    </source>
</evidence>
<dbReference type="PANTHER" id="PTHR10655">
    <property type="entry name" value="LYSOPHOSPHOLIPASE-RELATED"/>
    <property type="match status" value="1"/>
</dbReference>
<dbReference type="OrthoDB" id="437457at2759"/>
<dbReference type="GO" id="GO:0008474">
    <property type="term" value="F:palmitoyl-(protein) hydrolase activity"/>
    <property type="evidence" value="ECO:0007669"/>
    <property type="project" value="TreeGrafter"/>
</dbReference>
<dbReference type="PANTHER" id="PTHR10655:SF67">
    <property type="entry name" value="PHOSPHOLIPASE_CARBOXYLESTERASE SUPERFAMILY (AFU_ORTHOLOGUE AFUA_5G09340)"/>
    <property type="match status" value="1"/>
</dbReference>
<organism evidence="3 4">
    <name type="scientific">Choiromyces venosus 120613-1</name>
    <dbReference type="NCBI Taxonomy" id="1336337"/>
    <lineage>
        <taxon>Eukaryota</taxon>
        <taxon>Fungi</taxon>
        <taxon>Dikarya</taxon>
        <taxon>Ascomycota</taxon>
        <taxon>Pezizomycotina</taxon>
        <taxon>Pezizomycetes</taxon>
        <taxon>Pezizales</taxon>
        <taxon>Tuberaceae</taxon>
        <taxon>Choiromyces</taxon>
    </lineage>
</organism>
<evidence type="ECO:0000256" key="1">
    <source>
        <dbReference type="ARBA" id="ARBA00006499"/>
    </source>
</evidence>
<dbReference type="Pfam" id="PF02230">
    <property type="entry name" value="Abhydrolase_2"/>
    <property type="match status" value="1"/>
</dbReference>
<dbReference type="Gene3D" id="3.40.50.1820">
    <property type="entry name" value="alpha/beta hydrolase"/>
    <property type="match status" value="1"/>
</dbReference>
<accession>A0A3N4JTY9</accession>
<proteinExistence type="inferred from homology"/>
<name>A0A3N4JTY9_9PEZI</name>
<keyword evidence="4" id="KW-1185">Reference proteome</keyword>
<comment type="similarity">
    <text evidence="1">Belongs to the AB hydrolase superfamily. AB hydrolase 2 family.</text>
</comment>
<dbReference type="AlphaFoldDB" id="A0A3N4JTY9"/>
<evidence type="ECO:0000259" key="2">
    <source>
        <dbReference type="Pfam" id="PF02230"/>
    </source>
</evidence>